<feature type="compositionally biased region" description="Basic and acidic residues" evidence="1">
    <location>
        <begin position="138"/>
        <end position="148"/>
    </location>
</feature>
<feature type="region of interest" description="Disordered" evidence="1">
    <location>
        <begin position="1"/>
        <end position="39"/>
    </location>
</feature>
<evidence type="ECO:0000313" key="2">
    <source>
        <dbReference type="EMBL" id="CAE0811085.1"/>
    </source>
</evidence>
<accession>A0A7S4CZ78</accession>
<organism evidence="2">
    <name type="scientific">Eutreptiella gymnastica</name>
    <dbReference type="NCBI Taxonomy" id="73025"/>
    <lineage>
        <taxon>Eukaryota</taxon>
        <taxon>Discoba</taxon>
        <taxon>Euglenozoa</taxon>
        <taxon>Euglenida</taxon>
        <taxon>Spirocuta</taxon>
        <taxon>Euglenophyceae</taxon>
        <taxon>Eutreptiales</taxon>
        <taxon>Eutreptiaceae</taxon>
        <taxon>Eutreptiella</taxon>
    </lineage>
</organism>
<feature type="region of interest" description="Disordered" evidence="1">
    <location>
        <begin position="127"/>
        <end position="148"/>
    </location>
</feature>
<protein>
    <submittedName>
        <fullName evidence="2">Uncharacterized protein</fullName>
    </submittedName>
</protein>
<dbReference type="AlphaFoldDB" id="A0A7S4CZ78"/>
<sequence length="148" mass="16350">MERGLAVRAPPSGDRQGCTTPRLWVTAPLEPPPRDGRRHSGVDAIQRLIRVGAGWLCRVANAVCHLMTSQGHVQVGALSFRLGELQVASTRATSVSNRCFLQKMANVRPRLFGNEAIFCQKWARRRHPHTHASGPAKTRAEAQGKRLE</sequence>
<proteinExistence type="predicted"/>
<name>A0A7S4CZ78_9EUGL</name>
<evidence type="ECO:0000256" key="1">
    <source>
        <dbReference type="SAM" id="MobiDB-lite"/>
    </source>
</evidence>
<dbReference type="EMBL" id="HBJA01062876">
    <property type="protein sequence ID" value="CAE0811085.1"/>
    <property type="molecule type" value="Transcribed_RNA"/>
</dbReference>
<gene>
    <name evidence="2" type="ORF">EGYM00163_LOCUS22233</name>
</gene>
<reference evidence="2" key="1">
    <citation type="submission" date="2021-01" db="EMBL/GenBank/DDBJ databases">
        <authorList>
            <person name="Corre E."/>
            <person name="Pelletier E."/>
            <person name="Niang G."/>
            <person name="Scheremetjew M."/>
            <person name="Finn R."/>
            <person name="Kale V."/>
            <person name="Holt S."/>
            <person name="Cochrane G."/>
            <person name="Meng A."/>
            <person name="Brown T."/>
            <person name="Cohen L."/>
        </authorList>
    </citation>
    <scope>NUCLEOTIDE SEQUENCE</scope>
    <source>
        <strain evidence="2">CCMP1594</strain>
    </source>
</reference>